<dbReference type="AlphaFoldDB" id="A0AAU9JFJ1"/>
<keyword evidence="2 5" id="KW-0853">WD repeat</keyword>
<keyword evidence="7" id="KW-1133">Transmembrane helix</keyword>
<keyword evidence="4" id="KW-0539">Nucleus</keyword>
<feature type="transmembrane region" description="Helical" evidence="7">
    <location>
        <begin position="1070"/>
        <end position="1095"/>
    </location>
</feature>
<dbReference type="Proteomes" id="UP001162131">
    <property type="component" value="Unassembled WGS sequence"/>
</dbReference>
<dbReference type="EMBL" id="CAJZBQ010000025">
    <property type="protein sequence ID" value="CAG9320444.1"/>
    <property type="molecule type" value="Genomic_DNA"/>
</dbReference>
<evidence type="ECO:0000256" key="7">
    <source>
        <dbReference type="SAM" id="Phobius"/>
    </source>
</evidence>
<feature type="transmembrane region" description="Helical" evidence="7">
    <location>
        <begin position="917"/>
        <end position="936"/>
    </location>
</feature>
<gene>
    <name evidence="8" type="ORF">BSTOLATCC_MIC26359</name>
</gene>
<dbReference type="InterPro" id="IPR036322">
    <property type="entry name" value="WD40_repeat_dom_sf"/>
</dbReference>
<dbReference type="PROSITE" id="PS50294">
    <property type="entry name" value="WD_REPEATS_REGION"/>
    <property type="match status" value="1"/>
</dbReference>
<feature type="transmembrane region" description="Helical" evidence="7">
    <location>
        <begin position="1047"/>
        <end position="1064"/>
    </location>
</feature>
<organism evidence="8 9">
    <name type="scientific">Blepharisma stoltei</name>
    <dbReference type="NCBI Taxonomy" id="1481888"/>
    <lineage>
        <taxon>Eukaryota</taxon>
        <taxon>Sar</taxon>
        <taxon>Alveolata</taxon>
        <taxon>Ciliophora</taxon>
        <taxon>Postciliodesmatophora</taxon>
        <taxon>Heterotrichea</taxon>
        <taxon>Heterotrichida</taxon>
        <taxon>Blepharismidae</taxon>
        <taxon>Blepharisma</taxon>
    </lineage>
</organism>
<comment type="subcellular location">
    <subcellularLocation>
        <location evidence="1">Nucleus</location>
    </subcellularLocation>
</comment>
<dbReference type="SUPFAM" id="SSF50998">
    <property type="entry name" value="Quinoprotein alcohol dehydrogenase-like"/>
    <property type="match status" value="1"/>
</dbReference>
<dbReference type="SUPFAM" id="SSF50978">
    <property type="entry name" value="WD40 repeat-like"/>
    <property type="match status" value="1"/>
</dbReference>
<keyword evidence="6" id="KW-0175">Coiled coil</keyword>
<evidence type="ECO:0000256" key="3">
    <source>
        <dbReference type="ARBA" id="ARBA00022737"/>
    </source>
</evidence>
<feature type="repeat" description="WD" evidence="5">
    <location>
        <begin position="286"/>
        <end position="319"/>
    </location>
</feature>
<evidence type="ECO:0000313" key="9">
    <source>
        <dbReference type="Proteomes" id="UP001162131"/>
    </source>
</evidence>
<evidence type="ECO:0008006" key="10">
    <source>
        <dbReference type="Google" id="ProtNLM"/>
    </source>
</evidence>
<proteinExistence type="predicted"/>
<dbReference type="Gene3D" id="2.130.10.10">
    <property type="entry name" value="YVTN repeat-like/Quinoprotein amine dehydrogenase"/>
    <property type="match status" value="3"/>
</dbReference>
<feature type="repeat" description="WD" evidence="5">
    <location>
        <begin position="570"/>
        <end position="604"/>
    </location>
</feature>
<feature type="transmembrane region" description="Helical" evidence="7">
    <location>
        <begin position="977"/>
        <end position="995"/>
    </location>
</feature>
<evidence type="ECO:0000256" key="4">
    <source>
        <dbReference type="ARBA" id="ARBA00023242"/>
    </source>
</evidence>
<comment type="caution">
    <text evidence="8">The sequence shown here is derived from an EMBL/GenBank/DDBJ whole genome shotgun (WGS) entry which is preliminary data.</text>
</comment>
<reference evidence="8" key="1">
    <citation type="submission" date="2021-09" db="EMBL/GenBank/DDBJ databases">
        <authorList>
            <consortium name="AG Swart"/>
            <person name="Singh M."/>
            <person name="Singh A."/>
            <person name="Seah K."/>
            <person name="Emmerich C."/>
        </authorList>
    </citation>
    <scope>NUCLEOTIDE SEQUENCE</scope>
    <source>
        <strain evidence="8">ATCC30299</strain>
    </source>
</reference>
<accession>A0AAU9JFJ1</accession>
<evidence type="ECO:0000313" key="8">
    <source>
        <dbReference type="EMBL" id="CAG9320444.1"/>
    </source>
</evidence>
<dbReference type="PANTHER" id="PTHR19848:SF0">
    <property type="entry name" value="NOTCHLESS PROTEIN HOMOLOG 1"/>
    <property type="match status" value="1"/>
</dbReference>
<dbReference type="GO" id="GO:0000027">
    <property type="term" value="P:ribosomal large subunit assembly"/>
    <property type="evidence" value="ECO:0007669"/>
    <property type="project" value="TreeGrafter"/>
</dbReference>
<keyword evidence="7" id="KW-0812">Transmembrane</keyword>
<feature type="repeat" description="WD" evidence="5">
    <location>
        <begin position="620"/>
        <end position="652"/>
    </location>
</feature>
<keyword evidence="7" id="KW-0472">Membrane</keyword>
<protein>
    <recommendedName>
        <fullName evidence="10">Ion transport domain-containing protein</fullName>
    </recommendedName>
</protein>
<evidence type="ECO:0000256" key="5">
    <source>
        <dbReference type="PROSITE-ProRule" id="PRU00221"/>
    </source>
</evidence>
<sequence>MSLTARLLATSFYDDECQAGMEENVEMKDMSNDIQKHLGLKFTLGELLDCSAFSPDGKYLCFTTDTNVLYVIANIEERFWTAEIARSREIGRHPSIRSPSIIQNQQITPYTLGRRINIIKMRQDPKTNAYIIGCSGTKAITIFELNEGILTKIYEKTIEVSSAALEITEDMAILHNTNREIKKITYTKVNNVYDFDDDTIAFSVRDSTAISSFEGIIASGNSKGIIHRLRPDNDWPLEIAWDVHDGMPIRIWAISYYKTYIIAGYDNGFVYMYNDYITEIRKIKSFKAHDDVVRFIVPNPFSNYILTASRDATIKLWKIHKDCMKETYLHNSSSKGQEKHFRSINFSSNGINPEITIATRSGKVLKYLSPEYLDSETCLVENNEEIYHLCSHESNLISFARDKEIKVLENIREECENYNFTSSNSRLRQGGAITTDVPEKPMSISPDGSQLLYCADGRLIKADLHTSRVVQEPQIEDAVISIITYEDNGEFYAFTGHKGHWIRQWRINDITTPIAETKVHTSRVRCLALAKIEEKSPLDASPRSTKILFSGGKCTIIGYRIDQTDMMTRVKAHSKYINDLKVTNDCSLLISCSDDCLVLIWSINFSFGYNELSLAKLKQISYHQERVTSLLINDKHFMASSFDGKVSIWNISDFSLCLSLNFDEKCSSVVSLSNNSILAVAAGKKIIVLDNPVSTRKFLIFGERSKIRKFIKYIYSAYSSSPPEHDVEMDNFFIAKYHMNILHIYADRDLAEHLTLSLKADGPFSATIQNETPLSLSLKSRHRDCINAILDNINKRIIESPKTASYLEEKLDVLNEIGASSLDEFYTSIFIKRENEVEKFVTKYNRLPKIIYSETFVPLKRNFEEENKFTFGRHGTPIVFFVSAVQVNMIWTQTLIYFTYLTLLSLYFIFFNDTWGFLYLISGFNMILFLIEVAHMKVDFQAYAKDKWNYFDILRDLCMFVYVIIKEILEINDGYLGLLLITVVVLSWAKGISYFRVHKSTRYIVNLFSNVIKDMISFVIFLFFLDIAFVVIFIAIDFLEHNEIQSIGSYFISIYLLNYGDFNTDDYTTIKWVFCFFATLCNTLIMLNLCIAIIGNSFTKVQENRVIADQLEMIDIILECELLMVTRRDKGIKKYLQMCSAKDSKEGKQDKIEEMLDEMKGNLSKAIEELSGKTDKVVEGKQDIAELKEMVQALFRRQQSENAAEIRREHSIN</sequence>
<feature type="transmembrane region" description="Helical" evidence="7">
    <location>
        <begin position="1015"/>
        <end position="1035"/>
    </location>
</feature>
<dbReference type="GO" id="GO:0005730">
    <property type="term" value="C:nucleolus"/>
    <property type="evidence" value="ECO:0007669"/>
    <property type="project" value="TreeGrafter"/>
</dbReference>
<name>A0AAU9JFJ1_9CILI</name>
<feature type="coiled-coil region" evidence="6">
    <location>
        <begin position="1149"/>
        <end position="1176"/>
    </location>
</feature>
<keyword evidence="3" id="KW-0677">Repeat</keyword>
<dbReference type="PROSITE" id="PS50082">
    <property type="entry name" value="WD_REPEATS_2"/>
    <property type="match status" value="3"/>
</dbReference>
<keyword evidence="9" id="KW-1185">Reference proteome</keyword>
<evidence type="ECO:0000256" key="2">
    <source>
        <dbReference type="ARBA" id="ARBA00022574"/>
    </source>
</evidence>
<dbReference type="SMART" id="SM00320">
    <property type="entry name" value="WD40"/>
    <property type="match status" value="5"/>
</dbReference>
<dbReference type="InterPro" id="IPR011659">
    <property type="entry name" value="WD40"/>
</dbReference>
<dbReference type="InterPro" id="IPR015943">
    <property type="entry name" value="WD40/YVTN_repeat-like_dom_sf"/>
</dbReference>
<feature type="transmembrane region" description="Helical" evidence="7">
    <location>
        <begin position="890"/>
        <end position="910"/>
    </location>
</feature>
<dbReference type="InterPro" id="IPR011047">
    <property type="entry name" value="Quinoprotein_ADH-like_sf"/>
</dbReference>
<evidence type="ECO:0000256" key="1">
    <source>
        <dbReference type="ARBA" id="ARBA00004123"/>
    </source>
</evidence>
<evidence type="ECO:0000256" key="6">
    <source>
        <dbReference type="SAM" id="Coils"/>
    </source>
</evidence>
<dbReference type="PANTHER" id="PTHR19848">
    <property type="entry name" value="WD40 REPEAT PROTEIN"/>
    <property type="match status" value="1"/>
</dbReference>
<dbReference type="Pfam" id="PF07676">
    <property type="entry name" value="PD40"/>
    <property type="match status" value="1"/>
</dbReference>
<dbReference type="InterPro" id="IPR001680">
    <property type="entry name" value="WD40_rpt"/>
</dbReference>
<dbReference type="Pfam" id="PF00400">
    <property type="entry name" value="WD40"/>
    <property type="match status" value="3"/>
</dbReference>